<dbReference type="Proteomes" id="UP000492821">
    <property type="component" value="Unassembled WGS sequence"/>
</dbReference>
<accession>A0A7E5A1F4</accession>
<evidence type="ECO:0000256" key="1">
    <source>
        <dbReference type="SAM" id="MobiDB-lite"/>
    </source>
</evidence>
<dbReference type="WBParaSite" id="Pan_g8932.t1">
    <property type="protein sequence ID" value="Pan_g8932.t1"/>
    <property type="gene ID" value="Pan_g8932"/>
</dbReference>
<organism evidence="2 3">
    <name type="scientific">Panagrellus redivivus</name>
    <name type="common">Microworm</name>
    <dbReference type="NCBI Taxonomy" id="6233"/>
    <lineage>
        <taxon>Eukaryota</taxon>
        <taxon>Metazoa</taxon>
        <taxon>Ecdysozoa</taxon>
        <taxon>Nematoda</taxon>
        <taxon>Chromadorea</taxon>
        <taxon>Rhabditida</taxon>
        <taxon>Tylenchina</taxon>
        <taxon>Panagrolaimomorpha</taxon>
        <taxon>Panagrolaimoidea</taxon>
        <taxon>Panagrolaimidae</taxon>
        <taxon>Panagrellus</taxon>
    </lineage>
</organism>
<evidence type="ECO:0000313" key="3">
    <source>
        <dbReference type="WBParaSite" id="Pan_g8932.t1"/>
    </source>
</evidence>
<feature type="region of interest" description="Disordered" evidence="1">
    <location>
        <begin position="250"/>
        <end position="277"/>
    </location>
</feature>
<keyword evidence="2" id="KW-1185">Reference proteome</keyword>
<dbReference type="Gene3D" id="2.60.40.150">
    <property type="entry name" value="C2 domain"/>
    <property type="match status" value="1"/>
</dbReference>
<proteinExistence type="predicted"/>
<dbReference type="AlphaFoldDB" id="A0A7E5A1F4"/>
<evidence type="ECO:0000313" key="2">
    <source>
        <dbReference type="Proteomes" id="UP000492821"/>
    </source>
</evidence>
<dbReference type="SUPFAM" id="SSF49562">
    <property type="entry name" value="C2 domain (Calcium/lipid-binding domain, CaLB)"/>
    <property type="match status" value="1"/>
</dbReference>
<protein>
    <submittedName>
        <fullName evidence="3">C2 domain-containing protein</fullName>
    </submittedName>
</protein>
<sequence length="364" mass="41029">MKAPPAITIQKTGVVGASLPQKMNFLAKHFFDYQSFVNLPYKAVQLHKTPPSQAGSDPTASWAPKSMQVAGKNQPAHGARANRNNVEVRPGGHRHGRPSKLEFREWGERHGELHPEKNVPHKDPWMVSLDGDFKHYCEDEEEPVAKCDFIPKLINNTKDTNYQLLIILTYAPQVEFVTITVKKLRGFGLRRQMTLRVRMYEGISVIEEKQVIVKKLETQFGNHVEANHIGNHVMEDQAVENEPHPIVNQNGHRPGAVPNGSALHGSGRNQFLRPRTRRPPLDEEICESFLMKAAPSKLNSIHIVVQVFDTSDDETALEDPLGQCIIGLACGSSRGIFHWRQMMRKHGTPVCMWHRIMKSTATST</sequence>
<name>A0A7E5A1F4_PANRE</name>
<feature type="region of interest" description="Disordered" evidence="1">
    <location>
        <begin position="73"/>
        <end position="99"/>
    </location>
</feature>
<reference evidence="2" key="1">
    <citation type="journal article" date="2013" name="Genetics">
        <title>The draft genome and transcriptome of Panagrellus redivivus are shaped by the harsh demands of a free-living lifestyle.</title>
        <authorList>
            <person name="Srinivasan J."/>
            <person name="Dillman A.R."/>
            <person name="Macchietto M.G."/>
            <person name="Heikkinen L."/>
            <person name="Lakso M."/>
            <person name="Fracchia K.M."/>
            <person name="Antoshechkin I."/>
            <person name="Mortazavi A."/>
            <person name="Wong G."/>
            <person name="Sternberg P.W."/>
        </authorList>
    </citation>
    <scope>NUCLEOTIDE SEQUENCE [LARGE SCALE GENOMIC DNA]</scope>
    <source>
        <strain evidence="2">MT8872</strain>
    </source>
</reference>
<dbReference type="InterPro" id="IPR035892">
    <property type="entry name" value="C2_domain_sf"/>
</dbReference>
<reference evidence="3" key="2">
    <citation type="submission" date="2020-10" db="UniProtKB">
        <authorList>
            <consortium name="WormBaseParasite"/>
        </authorList>
    </citation>
    <scope>IDENTIFICATION</scope>
</reference>